<reference evidence="1" key="1">
    <citation type="submission" date="2021-02" db="EMBL/GenBank/DDBJ databases">
        <authorList>
            <person name="Dougan E. K."/>
            <person name="Rhodes N."/>
            <person name="Thang M."/>
            <person name="Chan C."/>
        </authorList>
    </citation>
    <scope>NUCLEOTIDE SEQUENCE</scope>
</reference>
<evidence type="ECO:0000313" key="2">
    <source>
        <dbReference type="Proteomes" id="UP000601435"/>
    </source>
</evidence>
<name>A0A812NSB0_9DINO</name>
<protein>
    <submittedName>
        <fullName evidence="1">TY5A protein</fullName>
    </submittedName>
</protein>
<dbReference type="Proteomes" id="UP000601435">
    <property type="component" value="Unassembled WGS sequence"/>
</dbReference>
<sequence length="109" mass="12507">VIVSDDFHPPLENHIPWRDVALFFRTADLPRLIAHLREVDDVALRRNLLEGETPPAQALDFVVQDYWGDIFQVLASKLEHSLQAPSSRASELETLRQTARNLYTAFLEL</sequence>
<dbReference type="EMBL" id="CAJNJA010013803">
    <property type="protein sequence ID" value="CAE7329794.1"/>
    <property type="molecule type" value="Genomic_DNA"/>
</dbReference>
<evidence type="ECO:0000313" key="1">
    <source>
        <dbReference type="EMBL" id="CAE7329794.1"/>
    </source>
</evidence>
<accession>A0A812NSB0</accession>
<comment type="caution">
    <text evidence="1">The sequence shown here is derived from an EMBL/GenBank/DDBJ whole genome shotgun (WGS) entry which is preliminary data.</text>
</comment>
<proteinExistence type="predicted"/>
<dbReference type="AlphaFoldDB" id="A0A812NSB0"/>
<keyword evidence="2" id="KW-1185">Reference proteome</keyword>
<feature type="non-terminal residue" evidence="1">
    <location>
        <position position="1"/>
    </location>
</feature>
<gene>
    <name evidence="1" type="primary">TY5A</name>
    <name evidence="1" type="ORF">SNEC2469_LOCUS8351</name>
</gene>
<feature type="non-terminal residue" evidence="1">
    <location>
        <position position="109"/>
    </location>
</feature>
<dbReference type="OrthoDB" id="1924787at2759"/>
<organism evidence="1 2">
    <name type="scientific">Symbiodinium necroappetens</name>
    <dbReference type="NCBI Taxonomy" id="1628268"/>
    <lineage>
        <taxon>Eukaryota</taxon>
        <taxon>Sar</taxon>
        <taxon>Alveolata</taxon>
        <taxon>Dinophyceae</taxon>
        <taxon>Suessiales</taxon>
        <taxon>Symbiodiniaceae</taxon>
        <taxon>Symbiodinium</taxon>
    </lineage>
</organism>